<evidence type="ECO:0000256" key="6">
    <source>
        <dbReference type="ARBA" id="ARBA00022989"/>
    </source>
</evidence>
<dbReference type="PANTHER" id="PTHR30586">
    <property type="entry name" value="ELECTRON TRANSPORT COMPLEX PROTEIN RNFE"/>
    <property type="match status" value="1"/>
</dbReference>
<protein>
    <submittedName>
        <fullName evidence="9">Electron transport complex subunit RsxE</fullName>
    </submittedName>
</protein>
<keyword evidence="7 8" id="KW-0472">Membrane</keyword>
<proteinExistence type="predicted"/>
<evidence type="ECO:0000256" key="8">
    <source>
        <dbReference type="SAM" id="Phobius"/>
    </source>
</evidence>
<keyword evidence="3" id="KW-0997">Cell inner membrane</keyword>
<dbReference type="RefSeq" id="WP_122662944.1">
    <property type="nucleotide sequence ID" value="NZ_CABVIN010000004.1"/>
</dbReference>
<keyword evidence="3" id="KW-1003">Cell membrane</keyword>
<keyword evidence="4 8" id="KW-0812">Transmembrane</keyword>
<dbReference type="GO" id="GO:0012505">
    <property type="term" value="C:endomembrane system"/>
    <property type="evidence" value="ECO:0007669"/>
    <property type="project" value="UniProtKB-SubCell"/>
</dbReference>
<evidence type="ECO:0000256" key="5">
    <source>
        <dbReference type="ARBA" id="ARBA00022967"/>
    </source>
</evidence>
<keyword evidence="6 8" id="KW-1133">Transmembrane helix</keyword>
<feature type="transmembrane region" description="Helical" evidence="8">
    <location>
        <begin position="155"/>
        <end position="176"/>
    </location>
</feature>
<dbReference type="InterPro" id="IPR003667">
    <property type="entry name" value="NqrDE/RnfAE"/>
</dbReference>
<dbReference type="Proteomes" id="UP000377224">
    <property type="component" value="Unassembled WGS sequence"/>
</dbReference>
<evidence type="ECO:0000256" key="4">
    <source>
        <dbReference type="ARBA" id="ARBA00022692"/>
    </source>
</evidence>
<evidence type="ECO:0000313" key="10">
    <source>
        <dbReference type="Proteomes" id="UP000377224"/>
    </source>
</evidence>
<dbReference type="PANTHER" id="PTHR30586:SF0">
    <property type="entry name" value="ION-TRANSLOCATING OXIDOREDUCTASE COMPLEX SUBUNIT E"/>
    <property type="match status" value="1"/>
</dbReference>
<evidence type="ECO:0000256" key="2">
    <source>
        <dbReference type="ARBA" id="ARBA00022448"/>
    </source>
</evidence>
<dbReference type="PIRSF" id="PIRSF006102">
    <property type="entry name" value="NQR_DE"/>
    <property type="match status" value="1"/>
</dbReference>
<gene>
    <name evidence="9" type="primary">rsxE</name>
    <name evidence="9" type="ORF">PS896_03372</name>
</gene>
<feature type="transmembrane region" description="Helical" evidence="8">
    <location>
        <begin position="116"/>
        <end position="134"/>
    </location>
</feature>
<name>A0A5E7LIQ2_PSEFL</name>
<evidence type="ECO:0000256" key="3">
    <source>
        <dbReference type="ARBA" id="ARBA00022519"/>
    </source>
</evidence>
<comment type="subcellular location">
    <subcellularLocation>
        <location evidence="1">Endomembrane system</location>
        <topology evidence="1">Multi-pass membrane protein</topology>
    </subcellularLocation>
</comment>
<keyword evidence="5" id="KW-1278">Translocase</keyword>
<evidence type="ECO:0000256" key="7">
    <source>
        <dbReference type="ARBA" id="ARBA00023136"/>
    </source>
</evidence>
<dbReference type="GO" id="GO:0005886">
    <property type="term" value="C:plasma membrane"/>
    <property type="evidence" value="ECO:0007669"/>
    <property type="project" value="TreeGrafter"/>
</dbReference>
<evidence type="ECO:0000256" key="1">
    <source>
        <dbReference type="ARBA" id="ARBA00004127"/>
    </source>
</evidence>
<dbReference type="AlphaFoldDB" id="A0A5E7LIQ2"/>
<accession>A0A5E7LIQ2</accession>
<feature type="transmembrane region" description="Helical" evidence="8">
    <location>
        <begin position="51"/>
        <end position="74"/>
    </location>
</feature>
<reference evidence="9 10" key="1">
    <citation type="submission" date="2019-09" db="EMBL/GenBank/DDBJ databases">
        <authorList>
            <person name="Chandra G."/>
            <person name="Truman W A."/>
        </authorList>
    </citation>
    <scope>NUCLEOTIDE SEQUENCE [LARGE SCALE GENOMIC DNA]</scope>
    <source>
        <strain evidence="9">PS896</strain>
    </source>
</reference>
<dbReference type="EMBL" id="CABVIN010000004">
    <property type="protein sequence ID" value="VVP11755.1"/>
    <property type="molecule type" value="Genomic_DNA"/>
</dbReference>
<dbReference type="Pfam" id="PF02508">
    <property type="entry name" value="Rnf-Nqr"/>
    <property type="match status" value="1"/>
</dbReference>
<keyword evidence="2" id="KW-0813">Transport</keyword>
<sequence length="193" mass="21204">MNTSVKLSNSMVLVLLLGTSSSLAEASGMLFMSVMVVGVYGVCMSLLRPRLMPLSTLLTSVVLAATLTACAEIFAQRWSVQWHQALSLYTGMIALQCVVLEHNGFFRQSLAQRLKLGIQFGGLMVLLAVLRELIGQGSLGRDLSEHWREWVLFHAGLHWLTLVPGALILLGLLLAAHQAWTRPNSISKETHRP</sequence>
<evidence type="ECO:0000313" key="9">
    <source>
        <dbReference type="EMBL" id="VVP11755.1"/>
    </source>
</evidence>
<organism evidence="9 10">
    <name type="scientific">Pseudomonas fluorescens</name>
    <dbReference type="NCBI Taxonomy" id="294"/>
    <lineage>
        <taxon>Bacteria</taxon>
        <taxon>Pseudomonadati</taxon>
        <taxon>Pseudomonadota</taxon>
        <taxon>Gammaproteobacteria</taxon>
        <taxon>Pseudomonadales</taxon>
        <taxon>Pseudomonadaceae</taxon>
        <taxon>Pseudomonas</taxon>
    </lineage>
</organism>